<dbReference type="SUPFAM" id="SSF50494">
    <property type="entry name" value="Trypsin-like serine proteases"/>
    <property type="match status" value="1"/>
</dbReference>
<keyword evidence="4" id="KW-1185">Reference proteome</keyword>
<sequence length="307" mass="33265">MRGVRAALFLALLGVAAGLGESQDPNVALAPPSVAHRKLFQGRGQPPVPDDVVIPPANCTRPTQFSFMVSLRNDAGEHTCGGALINEGGNSPESRWVVTTAHCVDELAKPGALLLPDVDISGRRRDQAIERIPTEQTFLHPKWKSDRTRGNDIALLKLSNTSCYKFPLNIAEKNFTVPGNESVSFVAFGREGADAGFADQQQAGMFNIIPRKTCKQDYVQEGTKLKKSMICSRGNVNVAVCAGDEGSPIFWSPPKTTPEGRDPFAKRLVGIASFTDVDDCQSPDGTAFFTSISSFNKWIKKTIKKNS</sequence>
<dbReference type="InterPro" id="IPR009003">
    <property type="entry name" value="Peptidase_S1_PA"/>
</dbReference>
<evidence type="ECO:0000259" key="2">
    <source>
        <dbReference type="PROSITE" id="PS50240"/>
    </source>
</evidence>
<organism evidence="3 4">
    <name type="scientific">Ostreobium quekettii</name>
    <dbReference type="NCBI Taxonomy" id="121088"/>
    <lineage>
        <taxon>Eukaryota</taxon>
        <taxon>Viridiplantae</taxon>
        <taxon>Chlorophyta</taxon>
        <taxon>core chlorophytes</taxon>
        <taxon>Ulvophyceae</taxon>
        <taxon>TCBD clade</taxon>
        <taxon>Bryopsidales</taxon>
        <taxon>Ostreobineae</taxon>
        <taxon>Ostreobiaceae</taxon>
        <taxon>Ostreobium</taxon>
    </lineage>
</organism>
<evidence type="ECO:0000313" key="3">
    <source>
        <dbReference type="EMBL" id="CAD7699319.1"/>
    </source>
</evidence>
<dbReference type="Pfam" id="PF00089">
    <property type="entry name" value="Trypsin"/>
    <property type="match status" value="1"/>
</dbReference>
<gene>
    <name evidence="3" type="ORF">OSTQU699_LOCUS4678</name>
</gene>
<feature type="domain" description="Peptidase S1" evidence="2">
    <location>
        <begin position="39"/>
        <end position="304"/>
    </location>
</feature>
<dbReference type="InterPro" id="IPR001314">
    <property type="entry name" value="Peptidase_S1A"/>
</dbReference>
<dbReference type="GO" id="GO:0004252">
    <property type="term" value="F:serine-type endopeptidase activity"/>
    <property type="evidence" value="ECO:0007669"/>
    <property type="project" value="InterPro"/>
</dbReference>
<dbReference type="CDD" id="cd00190">
    <property type="entry name" value="Tryp_SPc"/>
    <property type="match status" value="1"/>
</dbReference>
<dbReference type="EMBL" id="CAJHUC010000991">
    <property type="protein sequence ID" value="CAD7699319.1"/>
    <property type="molecule type" value="Genomic_DNA"/>
</dbReference>
<dbReference type="OrthoDB" id="8440449at2759"/>
<feature type="signal peptide" evidence="1">
    <location>
        <begin position="1"/>
        <end position="22"/>
    </location>
</feature>
<dbReference type="InterPro" id="IPR043504">
    <property type="entry name" value="Peptidase_S1_PA_chymotrypsin"/>
</dbReference>
<dbReference type="GO" id="GO:0006508">
    <property type="term" value="P:proteolysis"/>
    <property type="evidence" value="ECO:0007669"/>
    <property type="project" value="InterPro"/>
</dbReference>
<dbReference type="PROSITE" id="PS50240">
    <property type="entry name" value="TRYPSIN_DOM"/>
    <property type="match status" value="1"/>
</dbReference>
<name>A0A8S1IZW7_9CHLO</name>
<evidence type="ECO:0000313" key="4">
    <source>
        <dbReference type="Proteomes" id="UP000708148"/>
    </source>
</evidence>
<dbReference type="PANTHER" id="PTHR24260">
    <property type="match status" value="1"/>
</dbReference>
<dbReference type="InterPro" id="IPR001254">
    <property type="entry name" value="Trypsin_dom"/>
</dbReference>
<dbReference type="Gene3D" id="2.40.10.10">
    <property type="entry name" value="Trypsin-like serine proteases"/>
    <property type="match status" value="1"/>
</dbReference>
<dbReference type="Proteomes" id="UP000708148">
    <property type="component" value="Unassembled WGS sequence"/>
</dbReference>
<dbReference type="SMART" id="SM00020">
    <property type="entry name" value="Tryp_SPc"/>
    <property type="match status" value="1"/>
</dbReference>
<dbReference type="AlphaFoldDB" id="A0A8S1IZW7"/>
<feature type="chain" id="PRO_5035915323" description="Peptidase S1 domain-containing protein" evidence="1">
    <location>
        <begin position="23"/>
        <end position="307"/>
    </location>
</feature>
<accession>A0A8S1IZW7</accession>
<evidence type="ECO:0000256" key="1">
    <source>
        <dbReference type="SAM" id="SignalP"/>
    </source>
</evidence>
<proteinExistence type="predicted"/>
<keyword evidence="1" id="KW-0732">Signal</keyword>
<dbReference type="PRINTS" id="PR00722">
    <property type="entry name" value="CHYMOTRYPSIN"/>
</dbReference>
<dbReference type="PANTHER" id="PTHR24260:SF132">
    <property type="entry name" value="PEPTIDASE S1 DOMAIN-CONTAINING PROTEIN"/>
    <property type="match status" value="1"/>
</dbReference>
<reference evidence="3" key="1">
    <citation type="submission" date="2020-12" db="EMBL/GenBank/DDBJ databases">
        <authorList>
            <person name="Iha C."/>
        </authorList>
    </citation>
    <scope>NUCLEOTIDE SEQUENCE</scope>
</reference>
<protein>
    <recommendedName>
        <fullName evidence="2">Peptidase S1 domain-containing protein</fullName>
    </recommendedName>
</protein>
<comment type="caution">
    <text evidence="3">The sequence shown here is derived from an EMBL/GenBank/DDBJ whole genome shotgun (WGS) entry which is preliminary data.</text>
</comment>
<dbReference type="InterPro" id="IPR051333">
    <property type="entry name" value="CLIP_Serine_Protease"/>
</dbReference>